<reference evidence="2" key="2">
    <citation type="submission" date="2010-03" db="EMBL/GenBank/DDBJ databases">
        <title>The genome sequence of Coccidioides posadasii strain Silveira.</title>
        <authorList>
            <consortium name="The Broad Institute Genome Sequencing Center for Infectious Disease"/>
            <person name="Neafsey D."/>
            <person name="Orbach M."/>
            <person name="Henn M.R."/>
            <person name="Cole G.T."/>
            <person name="Galgiani J."/>
            <person name="Gardner M.J."/>
            <person name="Kirkland T.N."/>
            <person name="Taylor J.W."/>
            <person name="Young S.K."/>
            <person name="Zeng Q."/>
            <person name="Koehrsen M."/>
            <person name="Alvarado L."/>
            <person name="Berlin A."/>
            <person name="Borenstein D."/>
            <person name="Chapman S.B."/>
            <person name="Chen Z."/>
            <person name="Engels R."/>
            <person name="Freedman E."/>
            <person name="Gellesch M."/>
            <person name="Goldberg J."/>
            <person name="Griggs A."/>
            <person name="Gujja S."/>
            <person name="Heilman E."/>
            <person name="Heiman D."/>
            <person name="Howarth C."/>
            <person name="Jen D."/>
            <person name="Larson L."/>
            <person name="Mehta T."/>
            <person name="Neiman D."/>
            <person name="Park D."/>
            <person name="Pearson M."/>
            <person name="Richards J."/>
            <person name="Roberts A."/>
            <person name="Saif S."/>
            <person name="Shea T."/>
            <person name="Shenoy N."/>
            <person name="Sisk P."/>
            <person name="Stolte C."/>
            <person name="Sykes S."/>
            <person name="Walk T."/>
            <person name="White J."/>
            <person name="Yandava C."/>
            <person name="Haas B."/>
            <person name="Nusbaum C."/>
            <person name="Birren B."/>
        </authorList>
    </citation>
    <scope>NUCLEOTIDE SEQUENCE [LARGE SCALE GENOMIC DNA]</scope>
    <source>
        <strain evidence="2">RMSCC 757 / Silveira</strain>
    </source>
</reference>
<reference evidence="2" key="1">
    <citation type="journal article" date="2010" name="Genome Res.">
        <title>Population genomic sequencing of Coccidioides fungi reveals recent hybridization and transposon control.</title>
        <authorList>
            <person name="Neafsey D.E."/>
            <person name="Barker B.M."/>
            <person name="Sharpton T.J."/>
            <person name="Stajich J.E."/>
            <person name="Park D.J."/>
            <person name="Whiston E."/>
            <person name="Hung C.-Y."/>
            <person name="McMahan C."/>
            <person name="White J."/>
            <person name="Sykes S."/>
            <person name="Heiman D."/>
            <person name="Young S."/>
            <person name="Zeng Q."/>
            <person name="Abouelleil A."/>
            <person name="Aftuck L."/>
            <person name="Bessette D."/>
            <person name="Brown A."/>
            <person name="FitzGerald M."/>
            <person name="Lui A."/>
            <person name="Macdonald J.P."/>
            <person name="Priest M."/>
            <person name="Orbach M.J."/>
            <person name="Galgiani J.N."/>
            <person name="Kirkland T.N."/>
            <person name="Cole G.T."/>
            <person name="Birren B.W."/>
            <person name="Henn M.R."/>
            <person name="Taylor J.W."/>
            <person name="Rounsley S.D."/>
        </authorList>
    </citation>
    <scope>NUCLEOTIDE SEQUENCE [LARGE SCALE GENOMIC DNA]</scope>
    <source>
        <strain evidence="2">RMSCC 757 / Silveira</strain>
    </source>
</reference>
<keyword evidence="2" id="KW-1185">Reference proteome</keyword>
<gene>
    <name evidence="1" type="ORF">CPSG_07554</name>
</gene>
<protein>
    <submittedName>
        <fullName evidence="1">Uncharacterized protein</fullName>
    </submittedName>
</protein>
<dbReference type="EMBL" id="GL636499">
    <property type="protein sequence ID" value="EFW15927.1"/>
    <property type="molecule type" value="Genomic_DNA"/>
</dbReference>
<evidence type="ECO:0000313" key="2">
    <source>
        <dbReference type="Proteomes" id="UP000002497"/>
    </source>
</evidence>
<dbReference type="VEuPathDB" id="FungiDB:CPSG_07554"/>
<evidence type="ECO:0000313" key="1">
    <source>
        <dbReference type="EMBL" id="EFW15927.1"/>
    </source>
</evidence>
<organism evidence="2">
    <name type="scientific">Coccidioides posadasii (strain RMSCC 757 / Silveira)</name>
    <name type="common">Valley fever fungus</name>
    <dbReference type="NCBI Taxonomy" id="443226"/>
    <lineage>
        <taxon>Eukaryota</taxon>
        <taxon>Fungi</taxon>
        <taxon>Dikarya</taxon>
        <taxon>Ascomycota</taxon>
        <taxon>Pezizomycotina</taxon>
        <taxon>Eurotiomycetes</taxon>
        <taxon>Eurotiomycetidae</taxon>
        <taxon>Onygenales</taxon>
        <taxon>Onygenaceae</taxon>
        <taxon>Coccidioides</taxon>
    </lineage>
</organism>
<proteinExistence type="predicted"/>
<accession>E9DCK2</accession>
<dbReference type="AlphaFoldDB" id="E9DCK2"/>
<dbReference type="HOGENOM" id="CLU_1916884_0_0_1"/>
<sequence length="132" mass="14754">MGTYLMMSRESRISPSRLFVGSHPSYGNGVINTCEGVIQNTRPSQEWGTGATDGDRGVNIEFHIGAEKRTYPKKVFCMCKRQTLAFNNTKLGRISVAAICKMLRGNGPLEIDRSSERGCLFYIRITEQLSSR</sequence>
<name>E9DCK2_COCPS</name>
<dbReference type="Proteomes" id="UP000002497">
    <property type="component" value="Unassembled WGS sequence"/>
</dbReference>